<evidence type="ECO:0000313" key="2">
    <source>
        <dbReference type="Proteomes" id="UP000805649"/>
    </source>
</evidence>
<proteinExistence type="predicted"/>
<gene>
    <name evidence="1" type="ORF">CTRU02_204638</name>
</gene>
<reference evidence="1 2" key="1">
    <citation type="journal article" date="2020" name="Phytopathology">
        <title>Genome Sequence Resources of Colletotrichum truncatum, C. plurivorum, C. musicola, and C. sojae: Four Species Pathogenic to Soybean (Glycine max).</title>
        <authorList>
            <person name="Rogerio F."/>
            <person name="Boufleur T.R."/>
            <person name="Ciampi-Guillardi M."/>
            <person name="Sukno S.A."/>
            <person name="Thon M.R."/>
            <person name="Massola Junior N.S."/>
            <person name="Baroncelli R."/>
        </authorList>
    </citation>
    <scope>NUCLEOTIDE SEQUENCE [LARGE SCALE GENOMIC DNA]</scope>
    <source>
        <strain evidence="1 2">CMES1059</strain>
    </source>
</reference>
<organism evidence="1 2">
    <name type="scientific">Colletotrichum truncatum</name>
    <name type="common">Anthracnose fungus</name>
    <name type="synonym">Colletotrichum capsici</name>
    <dbReference type="NCBI Taxonomy" id="5467"/>
    <lineage>
        <taxon>Eukaryota</taxon>
        <taxon>Fungi</taxon>
        <taxon>Dikarya</taxon>
        <taxon>Ascomycota</taxon>
        <taxon>Pezizomycotina</taxon>
        <taxon>Sordariomycetes</taxon>
        <taxon>Hypocreomycetidae</taxon>
        <taxon>Glomerellales</taxon>
        <taxon>Glomerellaceae</taxon>
        <taxon>Colletotrichum</taxon>
        <taxon>Colletotrichum truncatum species complex</taxon>
    </lineage>
</organism>
<protein>
    <submittedName>
        <fullName evidence="1">NADH-ubiquinone oxidoreductase-like protein</fullName>
    </submittedName>
</protein>
<comment type="caution">
    <text evidence="1">The sequence shown here is derived from an EMBL/GenBank/DDBJ whole genome shotgun (WGS) entry which is preliminary data.</text>
</comment>
<dbReference type="EMBL" id="VUJX02000002">
    <property type="protein sequence ID" value="KAL0941875.1"/>
    <property type="molecule type" value="Genomic_DNA"/>
</dbReference>
<name>A0ACC3ZCM7_COLTU</name>
<accession>A0ACC3ZCM7</accession>
<dbReference type="Proteomes" id="UP000805649">
    <property type="component" value="Unassembled WGS sequence"/>
</dbReference>
<evidence type="ECO:0000313" key="1">
    <source>
        <dbReference type="EMBL" id="KAL0941875.1"/>
    </source>
</evidence>
<keyword evidence="2" id="KW-1185">Reference proteome</keyword>
<sequence>MLARCASFNSQASQKHSIINQLPQRHQAPSTATTATMATKLYRSRALAGLRNCRPTEIRCFSTSIPQLAGFPTGQPKDAVDVRKSPREHIGILKAPLVNPADKYESKADNLHKYGSWIMGCLPKYVQQISVWKDELTIYVSPSGIIPTFSFLKYNTSAEFTQISDITAADYPTRDQRFEVVYNLLSVRHNARIRVKTYADEASPVPSVTPLFDGANWYEREVYDMFGVYFTDHPDLRRIMTDYGFEGHPLRKDFPLTGYTEIRYDEEKKRIVTEPLELTQAFRNFEGGTSAWEQVGAGTDRRPDTFKLPTPKPEEKKEEPKK</sequence>